<feature type="compositionally biased region" description="Low complexity" evidence="1">
    <location>
        <begin position="195"/>
        <end position="209"/>
    </location>
</feature>
<evidence type="ECO:0000313" key="3">
    <source>
        <dbReference type="Proteomes" id="UP000515908"/>
    </source>
</evidence>
<evidence type="ECO:0000256" key="1">
    <source>
        <dbReference type="SAM" id="MobiDB-lite"/>
    </source>
</evidence>
<feature type="region of interest" description="Disordered" evidence="1">
    <location>
        <begin position="69"/>
        <end position="92"/>
    </location>
</feature>
<name>A0A7G2CE16_9TRYP</name>
<feature type="compositionally biased region" description="Polar residues" evidence="1">
    <location>
        <begin position="324"/>
        <end position="338"/>
    </location>
</feature>
<proteinExistence type="predicted"/>
<gene>
    <name evidence="2" type="ORF">ADEAN_000557600</name>
</gene>
<dbReference type="Proteomes" id="UP000515908">
    <property type="component" value="Chromosome 10"/>
</dbReference>
<evidence type="ECO:0000313" key="2">
    <source>
        <dbReference type="EMBL" id="CAD2218090.1"/>
    </source>
</evidence>
<dbReference type="EMBL" id="LR877154">
    <property type="protein sequence ID" value="CAD2218090.1"/>
    <property type="molecule type" value="Genomic_DNA"/>
</dbReference>
<feature type="compositionally biased region" description="Polar residues" evidence="1">
    <location>
        <begin position="169"/>
        <end position="186"/>
    </location>
</feature>
<protein>
    <submittedName>
        <fullName evidence="2">Uncharacterized protein</fullName>
    </submittedName>
</protein>
<organism evidence="2 3">
    <name type="scientific">Angomonas deanei</name>
    <dbReference type="NCBI Taxonomy" id="59799"/>
    <lineage>
        <taxon>Eukaryota</taxon>
        <taxon>Discoba</taxon>
        <taxon>Euglenozoa</taxon>
        <taxon>Kinetoplastea</taxon>
        <taxon>Metakinetoplastina</taxon>
        <taxon>Trypanosomatida</taxon>
        <taxon>Trypanosomatidae</taxon>
        <taxon>Strigomonadinae</taxon>
        <taxon>Angomonas</taxon>
    </lineage>
</organism>
<feature type="region of interest" description="Disordered" evidence="1">
    <location>
        <begin position="381"/>
        <end position="425"/>
    </location>
</feature>
<reference evidence="2 3" key="1">
    <citation type="submission" date="2020-08" db="EMBL/GenBank/DDBJ databases">
        <authorList>
            <person name="Newling K."/>
            <person name="Davey J."/>
            <person name="Forrester S."/>
        </authorList>
    </citation>
    <scope>NUCLEOTIDE SEQUENCE [LARGE SCALE GENOMIC DNA]</scope>
    <source>
        <strain evidence="3">Crithidia deanei Carvalho (ATCC PRA-265)</strain>
    </source>
</reference>
<dbReference type="VEuPathDB" id="TriTrypDB:ADEAN_000557600"/>
<dbReference type="AlphaFoldDB" id="A0A7G2CE16"/>
<feature type="compositionally biased region" description="Polar residues" evidence="1">
    <location>
        <begin position="346"/>
        <end position="357"/>
    </location>
</feature>
<accession>A0A7G2CE16</accession>
<feature type="region of interest" description="Disordered" evidence="1">
    <location>
        <begin position="148"/>
        <end position="235"/>
    </location>
</feature>
<sequence>MAALTPLEDYGPLYDYPRAPLIKTKPYLLWMDVLAPTSVHREWWLEELQALGAVLSNTSDVLLLDHRADPSEEDEADSVPDAPSVPIARPPPSERYWERTVTAAPTAVTAPTVNRIEFVPPCIVPGATGVEGRPVGSPQRPILPIQEEFESSSESYSDAVNASPARLSSPVTDTATSNPAHSSKPSSVRAVGTIPFSATSETSPSTPTPLRRKSSNIYSSTAGSESMRQPQSLPPSNVLFCNDALEERDVRSSAVATIVHDDSAVLAEDFDHFRDAAETTSPPTSTPRPSRRPLSAREIALEAVQAYKASRHRSDSDDEEAQWPSESSSDTVMPARSETNNDGHAWDNNNPQNTSTSSVSNYVISRLQNSQDHTATRNLSALLRDSSASRPREGPQTPYGREDTNVNAEVSRLRQRIRQTGPWGV</sequence>
<keyword evidence="3" id="KW-1185">Reference proteome</keyword>
<feature type="compositionally biased region" description="Polar residues" evidence="1">
    <location>
        <begin position="215"/>
        <end position="235"/>
    </location>
</feature>
<feature type="region of interest" description="Disordered" evidence="1">
    <location>
        <begin position="307"/>
        <end position="357"/>
    </location>
</feature>